<dbReference type="PANTHER" id="PTHR11228:SF7">
    <property type="entry name" value="PQQA PEPTIDE CYCLASE"/>
    <property type="match status" value="1"/>
</dbReference>
<dbReference type="NCBIfam" id="TIGR04317">
    <property type="entry name" value="W_rSAM_matur"/>
    <property type="match status" value="1"/>
</dbReference>
<dbReference type="InterPro" id="IPR007197">
    <property type="entry name" value="rSAM"/>
</dbReference>
<dbReference type="GO" id="GO:0003824">
    <property type="term" value="F:catalytic activity"/>
    <property type="evidence" value="ECO:0007669"/>
    <property type="project" value="InterPro"/>
</dbReference>
<protein>
    <submittedName>
        <fullName evidence="9">Tungsten cofactor oxidoreducase radical SAM maturase</fullName>
    </submittedName>
</protein>
<evidence type="ECO:0000256" key="6">
    <source>
        <dbReference type="ARBA" id="ARBA00023014"/>
    </source>
</evidence>
<dbReference type="OrthoDB" id="9810775at2"/>
<gene>
    <name evidence="9" type="ORF">SAMN05192551_10425</name>
</gene>
<proteinExistence type="predicted"/>
<keyword evidence="3" id="KW-0949">S-adenosyl-L-methionine</keyword>
<evidence type="ECO:0000256" key="2">
    <source>
        <dbReference type="ARBA" id="ARBA00022485"/>
    </source>
</evidence>
<dbReference type="STRING" id="69895.SAMN05192551_10425"/>
<dbReference type="PROSITE" id="PS51918">
    <property type="entry name" value="RADICAL_SAM"/>
    <property type="match status" value="1"/>
</dbReference>
<accession>A0A1I3DML9</accession>
<evidence type="ECO:0000256" key="3">
    <source>
        <dbReference type="ARBA" id="ARBA00022691"/>
    </source>
</evidence>
<dbReference type="Pfam" id="PF13186">
    <property type="entry name" value="SPASM"/>
    <property type="match status" value="1"/>
</dbReference>
<evidence type="ECO:0000313" key="9">
    <source>
        <dbReference type="EMBL" id="SFH87977.1"/>
    </source>
</evidence>
<evidence type="ECO:0000256" key="1">
    <source>
        <dbReference type="ARBA" id="ARBA00001966"/>
    </source>
</evidence>
<dbReference type="SFLD" id="SFLDG01387">
    <property type="entry name" value="BtrN-like_SPASM_domain_contain"/>
    <property type="match status" value="1"/>
</dbReference>
<evidence type="ECO:0000256" key="7">
    <source>
        <dbReference type="SAM" id="Coils"/>
    </source>
</evidence>
<dbReference type="Gene3D" id="3.20.20.70">
    <property type="entry name" value="Aldolase class I"/>
    <property type="match status" value="1"/>
</dbReference>
<dbReference type="InterPro" id="IPR013785">
    <property type="entry name" value="Aldolase_TIM"/>
</dbReference>
<dbReference type="SFLD" id="SFLDS00029">
    <property type="entry name" value="Radical_SAM"/>
    <property type="match status" value="1"/>
</dbReference>
<dbReference type="SUPFAM" id="SSF102114">
    <property type="entry name" value="Radical SAM enzymes"/>
    <property type="match status" value="1"/>
</dbReference>
<dbReference type="EMBL" id="FOQA01000004">
    <property type="protein sequence ID" value="SFH87977.1"/>
    <property type="molecule type" value="Genomic_DNA"/>
</dbReference>
<dbReference type="InterPro" id="IPR023885">
    <property type="entry name" value="4Fe4S-binding_SPASM_dom"/>
</dbReference>
<dbReference type="GO" id="GO:0046872">
    <property type="term" value="F:metal ion binding"/>
    <property type="evidence" value="ECO:0007669"/>
    <property type="project" value="UniProtKB-KW"/>
</dbReference>
<dbReference type="InterPro" id="IPR027604">
    <property type="entry name" value="W_rSAM_matur"/>
</dbReference>
<feature type="coiled-coil region" evidence="7">
    <location>
        <begin position="136"/>
        <end position="163"/>
    </location>
</feature>
<comment type="cofactor">
    <cofactor evidence="1">
        <name>[4Fe-4S] cluster</name>
        <dbReference type="ChEBI" id="CHEBI:49883"/>
    </cofactor>
</comment>
<dbReference type="AlphaFoldDB" id="A0A1I3DML9"/>
<keyword evidence="2" id="KW-0004">4Fe-4S</keyword>
<keyword evidence="4" id="KW-0479">Metal-binding</keyword>
<dbReference type="InterPro" id="IPR058240">
    <property type="entry name" value="rSAM_sf"/>
</dbReference>
<organism evidence="9 10">
    <name type="scientific">Tindallia magadiensis</name>
    <dbReference type="NCBI Taxonomy" id="69895"/>
    <lineage>
        <taxon>Bacteria</taxon>
        <taxon>Bacillati</taxon>
        <taxon>Bacillota</taxon>
        <taxon>Clostridia</taxon>
        <taxon>Peptostreptococcales</taxon>
        <taxon>Tindalliaceae</taxon>
        <taxon>Tindallia</taxon>
    </lineage>
</organism>
<dbReference type="SMART" id="SM00729">
    <property type="entry name" value="Elp3"/>
    <property type="match status" value="1"/>
</dbReference>
<dbReference type="InterPro" id="IPR034391">
    <property type="entry name" value="AdoMet-like_SPASM_containing"/>
</dbReference>
<dbReference type="RefSeq" id="WP_093371363.1">
    <property type="nucleotide sequence ID" value="NZ_FOQA01000004.1"/>
</dbReference>
<keyword evidence="6" id="KW-0411">Iron-sulfur</keyword>
<evidence type="ECO:0000256" key="5">
    <source>
        <dbReference type="ARBA" id="ARBA00023004"/>
    </source>
</evidence>
<reference evidence="10" key="1">
    <citation type="submission" date="2016-10" db="EMBL/GenBank/DDBJ databases">
        <authorList>
            <person name="Varghese N."/>
            <person name="Submissions S."/>
        </authorList>
    </citation>
    <scope>NUCLEOTIDE SEQUENCE [LARGE SCALE GENOMIC DNA]</scope>
    <source>
        <strain evidence="10">Z-7934</strain>
    </source>
</reference>
<keyword evidence="5" id="KW-0408">Iron</keyword>
<evidence type="ECO:0000256" key="4">
    <source>
        <dbReference type="ARBA" id="ARBA00022723"/>
    </source>
</evidence>
<dbReference type="PANTHER" id="PTHR11228">
    <property type="entry name" value="RADICAL SAM DOMAIN PROTEIN"/>
    <property type="match status" value="1"/>
</dbReference>
<dbReference type="CDD" id="cd21121">
    <property type="entry name" value="SPASM_Cmo-like"/>
    <property type="match status" value="1"/>
</dbReference>
<dbReference type="Pfam" id="PF04055">
    <property type="entry name" value="Radical_SAM"/>
    <property type="match status" value="1"/>
</dbReference>
<name>A0A1I3DML9_9FIRM</name>
<keyword evidence="7" id="KW-0175">Coiled coil</keyword>
<feature type="domain" description="Radical SAM core" evidence="8">
    <location>
        <begin position="13"/>
        <end position="229"/>
    </location>
</feature>
<dbReference type="InterPro" id="IPR006638">
    <property type="entry name" value="Elp3/MiaA/NifB-like_rSAM"/>
</dbReference>
<keyword evidence="10" id="KW-1185">Reference proteome</keyword>
<evidence type="ECO:0000259" key="8">
    <source>
        <dbReference type="PROSITE" id="PS51918"/>
    </source>
</evidence>
<dbReference type="CDD" id="cd01335">
    <property type="entry name" value="Radical_SAM"/>
    <property type="match status" value="1"/>
</dbReference>
<dbReference type="GO" id="GO:0051536">
    <property type="term" value="F:iron-sulfur cluster binding"/>
    <property type="evidence" value="ECO:0007669"/>
    <property type="project" value="UniProtKB-KW"/>
</dbReference>
<dbReference type="SFLD" id="SFLDG01067">
    <property type="entry name" value="SPASM/twitch_domain_containing"/>
    <property type="match status" value="1"/>
</dbReference>
<dbReference type="SFLD" id="SFLDF00570">
    <property type="entry name" value="tungsten_cofactor_oxidoreducas"/>
    <property type="match status" value="1"/>
</dbReference>
<evidence type="ECO:0000313" key="10">
    <source>
        <dbReference type="Proteomes" id="UP000199287"/>
    </source>
</evidence>
<dbReference type="Proteomes" id="UP000199287">
    <property type="component" value="Unassembled WGS sequence"/>
</dbReference>
<sequence>MKSLGYRIEPVNTNEIKKIYLELTNRCNLHCKICYRNNWDFRSFDMSDELLSKILGEIQSVEGLESIVIGGIGEPTVHPRFEEVLERLKDYPIHVTTNGTNLTEERMTKMVKRVQTVTVSVDGMEDSFQKIRGEKLSLIIENLQRLQQIKKDMKSELPKLDIQFVISKDNDDDLLAVIDLTKSLNADCLIVSNLIPQTEETKNSIMYTLYPTENTKGNLNQIRYYAWKQNVNIYIPAMALKTERRCDFIEDVTTFITAYGDIVPCYRLSQNSQEFVFGRKKMVKKYRFGNLKDKGLLEIWNSDEYRKFRYTIYNNHYPSCPDCDLVEGCELPKKADEDCYGNGTSCSDCLWSRNFVICP</sequence>
<dbReference type="InterPro" id="IPR050377">
    <property type="entry name" value="Radical_SAM_PqqE_MftC-like"/>
</dbReference>